<dbReference type="PANTHER" id="PTHR10458:SF8">
    <property type="entry name" value="PEPTIDE DEFORMYLASE 2"/>
    <property type="match status" value="1"/>
</dbReference>
<evidence type="ECO:0000256" key="5">
    <source>
        <dbReference type="ARBA" id="ARBA00023004"/>
    </source>
</evidence>
<dbReference type="CDD" id="cd00487">
    <property type="entry name" value="Pep_deformylase"/>
    <property type="match status" value="1"/>
</dbReference>
<dbReference type="AlphaFoldDB" id="A0A2K8NU33"/>
<dbReference type="RefSeq" id="WP_100609223.1">
    <property type="nucleotide sequence ID" value="NZ_CP024962.1"/>
</dbReference>
<dbReference type="InterPro" id="IPR036821">
    <property type="entry name" value="Peptide_deformylase_sf"/>
</dbReference>
<feature type="binding site" evidence="6">
    <location>
        <position position="132"/>
    </location>
    <ligand>
        <name>Fe cation</name>
        <dbReference type="ChEBI" id="CHEBI:24875"/>
    </ligand>
</feature>
<keyword evidence="5 6" id="KW-0408">Iron</keyword>
<dbReference type="HAMAP" id="MF_00163">
    <property type="entry name" value="Pep_deformylase"/>
    <property type="match status" value="1"/>
</dbReference>
<gene>
    <name evidence="6 7" type="primary">def</name>
    <name evidence="7" type="ORF">EFREU_v1c02440</name>
</gene>
<feature type="binding site" evidence="6">
    <location>
        <position position="176"/>
    </location>
    <ligand>
        <name>Fe cation</name>
        <dbReference type="ChEBI" id="CHEBI:24875"/>
    </ligand>
</feature>
<protein>
    <recommendedName>
        <fullName evidence="6">Peptide deformylase</fullName>
        <shortName evidence="6">PDF</shortName>
        <ecNumber evidence="6">3.5.1.88</ecNumber>
    </recommendedName>
    <alternativeName>
        <fullName evidence="6">Polypeptide deformylase</fullName>
    </alternativeName>
</protein>
<keyword evidence="3 6" id="KW-0378">Hydrolase</keyword>
<evidence type="ECO:0000313" key="8">
    <source>
        <dbReference type="Proteomes" id="UP000232222"/>
    </source>
</evidence>
<dbReference type="PIRSF" id="PIRSF004749">
    <property type="entry name" value="Pep_def"/>
    <property type="match status" value="1"/>
</dbReference>
<dbReference type="Gene3D" id="3.90.45.10">
    <property type="entry name" value="Peptide deformylase"/>
    <property type="match status" value="1"/>
</dbReference>
<dbReference type="FunFam" id="3.90.45.10:FF:000002">
    <property type="entry name" value="Peptide deformylase"/>
    <property type="match status" value="1"/>
</dbReference>
<dbReference type="KEGG" id="efr:EFREU_v1c02440"/>
<dbReference type="EC" id="3.5.1.88" evidence="6"/>
<comment type="function">
    <text evidence="6">Removes the formyl group from the N-terminal Met of newly synthesized proteins. Requires at least a dipeptide for an efficient rate of reaction. N-terminal L-methionine is a prerequisite for activity but the enzyme has broad specificity at other positions.</text>
</comment>
<keyword evidence="4 6" id="KW-0648">Protein biosynthesis</keyword>
<feature type="binding site" evidence="6">
    <location>
        <position position="180"/>
    </location>
    <ligand>
        <name>Fe cation</name>
        <dbReference type="ChEBI" id="CHEBI:24875"/>
    </ligand>
</feature>
<organism evidence="7 8">
    <name type="scientific">Entomoplasma freundtii</name>
    <dbReference type="NCBI Taxonomy" id="74700"/>
    <lineage>
        <taxon>Bacteria</taxon>
        <taxon>Bacillati</taxon>
        <taxon>Mycoplasmatota</taxon>
        <taxon>Mollicutes</taxon>
        <taxon>Entomoplasmatales</taxon>
        <taxon>Entomoplasmataceae</taxon>
        <taxon>Entomoplasma</taxon>
    </lineage>
</organism>
<dbReference type="Pfam" id="PF01327">
    <property type="entry name" value="Pep_deformylase"/>
    <property type="match status" value="1"/>
</dbReference>
<sequence length="205" mass="23587">MSWETDKKLMQEEVPTNRWLVKDTNTTIIRAQSVDVSDPQNLTLEEKNTISRLIDFVRYSQDADLNNEANDDYLRPAVGLAAPQIGINKNMFFVRFEHLQDDQEVAEEFAMINAKIVSRSTQIAALEGGEGCLSVDEDQTGLVPRHYKIVVEGYDFLTQNKICLTLRGYLAIVFQHELDHNCGRLYYDHIDRNSPMVAKEDWFLI</sequence>
<dbReference type="SUPFAM" id="SSF56420">
    <property type="entry name" value="Peptide deformylase"/>
    <property type="match status" value="1"/>
</dbReference>
<keyword evidence="8" id="KW-1185">Reference proteome</keyword>
<evidence type="ECO:0000256" key="6">
    <source>
        <dbReference type="HAMAP-Rule" id="MF_00163"/>
    </source>
</evidence>
<comment type="catalytic activity">
    <reaction evidence="6">
        <text>N-terminal N-formyl-L-methionyl-[peptide] + H2O = N-terminal L-methionyl-[peptide] + formate</text>
        <dbReference type="Rhea" id="RHEA:24420"/>
        <dbReference type="Rhea" id="RHEA-COMP:10639"/>
        <dbReference type="Rhea" id="RHEA-COMP:10640"/>
        <dbReference type="ChEBI" id="CHEBI:15377"/>
        <dbReference type="ChEBI" id="CHEBI:15740"/>
        <dbReference type="ChEBI" id="CHEBI:49298"/>
        <dbReference type="ChEBI" id="CHEBI:64731"/>
        <dbReference type="EC" id="3.5.1.88"/>
    </reaction>
</comment>
<dbReference type="GO" id="GO:0046872">
    <property type="term" value="F:metal ion binding"/>
    <property type="evidence" value="ECO:0007669"/>
    <property type="project" value="UniProtKB-KW"/>
</dbReference>
<keyword evidence="2 6" id="KW-0479">Metal-binding</keyword>
<dbReference type="InterPro" id="IPR023635">
    <property type="entry name" value="Peptide_deformylase"/>
</dbReference>
<comment type="similarity">
    <text evidence="1 6">Belongs to the polypeptide deformylase family.</text>
</comment>
<dbReference type="EMBL" id="CP024962">
    <property type="protein sequence ID" value="ATZ16271.1"/>
    <property type="molecule type" value="Genomic_DNA"/>
</dbReference>
<name>A0A2K8NU33_9MOLU</name>
<dbReference type="OrthoDB" id="9784988at2"/>
<dbReference type="GO" id="GO:0006412">
    <property type="term" value="P:translation"/>
    <property type="evidence" value="ECO:0007669"/>
    <property type="project" value="UniProtKB-UniRule"/>
</dbReference>
<evidence type="ECO:0000256" key="4">
    <source>
        <dbReference type="ARBA" id="ARBA00022917"/>
    </source>
</evidence>
<evidence type="ECO:0000256" key="2">
    <source>
        <dbReference type="ARBA" id="ARBA00022723"/>
    </source>
</evidence>
<feature type="active site" evidence="6">
    <location>
        <position position="177"/>
    </location>
</feature>
<dbReference type="PRINTS" id="PR01576">
    <property type="entry name" value="PDEFORMYLASE"/>
</dbReference>
<dbReference type="GO" id="GO:0042586">
    <property type="term" value="F:peptide deformylase activity"/>
    <property type="evidence" value="ECO:0007669"/>
    <property type="project" value="UniProtKB-UniRule"/>
</dbReference>
<evidence type="ECO:0000256" key="1">
    <source>
        <dbReference type="ARBA" id="ARBA00010759"/>
    </source>
</evidence>
<dbReference type="Proteomes" id="UP000232222">
    <property type="component" value="Chromosome"/>
</dbReference>
<dbReference type="NCBIfam" id="TIGR00079">
    <property type="entry name" value="pept_deformyl"/>
    <property type="match status" value="1"/>
</dbReference>
<evidence type="ECO:0000256" key="3">
    <source>
        <dbReference type="ARBA" id="ARBA00022801"/>
    </source>
</evidence>
<evidence type="ECO:0000313" key="7">
    <source>
        <dbReference type="EMBL" id="ATZ16271.1"/>
    </source>
</evidence>
<reference evidence="7 8" key="1">
    <citation type="submission" date="2017-11" db="EMBL/GenBank/DDBJ databases">
        <title>Genome sequence of Entomoplasma freundtii BARC 318 (ATCC 51999).</title>
        <authorList>
            <person name="Lo W.-S."/>
            <person name="Gasparich G.E."/>
            <person name="Kuo C.-H."/>
        </authorList>
    </citation>
    <scope>NUCLEOTIDE SEQUENCE [LARGE SCALE GENOMIC DNA]</scope>
    <source>
        <strain evidence="7 8">BARC 318</strain>
    </source>
</reference>
<proteinExistence type="inferred from homology"/>
<accession>A0A2K8NU33</accession>
<dbReference type="PANTHER" id="PTHR10458">
    <property type="entry name" value="PEPTIDE DEFORMYLASE"/>
    <property type="match status" value="1"/>
</dbReference>
<comment type="cofactor">
    <cofactor evidence="6">
        <name>Fe(2+)</name>
        <dbReference type="ChEBI" id="CHEBI:29033"/>
    </cofactor>
    <text evidence="6">Binds 1 Fe(2+) ion.</text>
</comment>